<evidence type="ECO:0000313" key="4">
    <source>
        <dbReference type="Proteomes" id="UP000799766"/>
    </source>
</evidence>
<feature type="region of interest" description="Disordered" evidence="2">
    <location>
        <begin position="83"/>
        <end position="114"/>
    </location>
</feature>
<feature type="region of interest" description="Disordered" evidence="2">
    <location>
        <begin position="245"/>
        <end position="293"/>
    </location>
</feature>
<dbReference type="PANTHER" id="PTHR42041">
    <property type="entry name" value="DNA ENDONUCLEASE ACTIVATOR CTP1 C-TERMINAL DOMAIN-CONTAINING PROTEIN"/>
    <property type="match status" value="1"/>
</dbReference>
<evidence type="ECO:0000313" key="3">
    <source>
        <dbReference type="EMBL" id="KAF2461957.1"/>
    </source>
</evidence>
<dbReference type="OrthoDB" id="4495335at2759"/>
<feature type="compositionally biased region" description="Polar residues" evidence="2">
    <location>
        <begin position="438"/>
        <end position="455"/>
    </location>
</feature>
<accession>A0A6A6PDW7</accession>
<reference evidence="3" key="1">
    <citation type="journal article" date="2020" name="Stud. Mycol.">
        <title>101 Dothideomycetes genomes: a test case for predicting lifestyles and emergence of pathogens.</title>
        <authorList>
            <person name="Haridas S."/>
            <person name="Albert R."/>
            <person name="Binder M."/>
            <person name="Bloem J."/>
            <person name="Labutti K."/>
            <person name="Salamov A."/>
            <person name="Andreopoulos B."/>
            <person name="Baker S."/>
            <person name="Barry K."/>
            <person name="Bills G."/>
            <person name="Bluhm B."/>
            <person name="Cannon C."/>
            <person name="Castanera R."/>
            <person name="Culley D."/>
            <person name="Daum C."/>
            <person name="Ezra D."/>
            <person name="Gonzalez J."/>
            <person name="Henrissat B."/>
            <person name="Kuo A."/>
            <person name="Liang C."/>
            <person name="Lipzen A."/>
            <person name="Lutzoni F."/>
            <person name="Magnuson J."/>
            <person name="Mondo S."/>
            <person name="Nolan M."/>
            <person name="Ohm R."/>
            <person name="Pangilinan J."/>
            <person name="Park H.-J."/>
            <person name="Ramirez L."/>
            <person name="Alfaro M."/>
            <person name="Sun H."/>
            <person name="Tritt A."/>
            <person name="Yoshinaga Y."/>
            <person name="Zwiers L.-H."/>
            <person name="Turgeon B."/>
            <person name="Goodwin S."/>
            <person name="Spatafora J."/>
            <person name="Crous P."/>
            <person name="Grigoriev I."/>
        </authorList>
    </citation>
    <scope>NUCLEOTIDE SEQUENCE</scope>
    <source>
        <strain evidence="3">ATCC 16933</strain>
    </source>
</reference>
<dbReference type="PANTHER" id="PTHR42041:SF1">
    <property type="entry name" value="DNA ENDONUCLEASE ACTIVATOR CTP1 C-TERMINAL DOMAIN-CONTAINING PROTEIN"/>
    <property type="match status" value="1"/>
</dbReference>
<dbReference type="AlphaFoldDB" id="A0A6A6PDW7"/>
<keyword evidence="1" id="KW-0175">Coiled coil</keyword>
<evidence type="ECO:0000256" key="2">
    <source>
        <dbReference type="SAM" id="MobiDB-lite"/>
    </source>
</evidence>
<organism evidence="3 4">
    <name type="scientific">Lineolata rhizophorae</name>
    <dbReference type="NCBI Taxonomy" id="578093"/>
    <lineage>
        <taxon>Eukaryota</taxon>
        <taxon>Fungi</taxon>
        <taxon>Dikarya</taxon>
        <taxon>Ascomycota</taxon>
        <taxon>Pezizomycotina</taxon>
        <taxon>Dothideomycetes</taxon>
        <taxon>Dothideomycetes incertae sedis</taxon>
        <taxon>Lineolatales</taxon>
        <taxon>Lineolataceae</taxon>
        <taxon>Lineolata</taxon>
    </lineage>
</organism>
<dbReference type="Proteomes" id="UP000799766">
    <property type="component" value="Unassembled WGS sequence"/>
</dbReference>
<feature type="region of interest" description="Disordered" evidence="2">
    <location>
        <begin position="557"/>
        <end position="597"/>
    </location>
</feature>
<feature type="region of interest" description="Disordered" evidence="2">
    <location>
        <begin position="379"/>
        <end position="488"/>
    </location>
</feature>
<sequence length="655" mass="73604">MDPPCKFATSSGTALLPLSPERVNKGNRQVNEASEAQVQDMVARFNDLELREPRERSKREEIALRRAEMAREMAEVDLARYKKQARHEREELEEKSRARGEEIRRLKREVEDGRERERKVAKRLDVVMEELHRHKETTSTASALYEKEIRRARKEAFKSSSALVKMQEELKSSRNSLRVTQSQLESERLKLSKREQETFAAQYQLVGVQEELAQVHEHIKVVEEERDSLKTSLKEEEVARIAAEGRIALPQAEEDDEFPPSPRKSPRKMSPSADGLSDKENRRPVPGGRRAAELRAVQEELAVEISRRERAEETIDFLKMECQFQCCSCRIAEQNGEHYVHDGTMEDEMEKIKMSIPQIDPPLPASDSGYDDKMDFECANSQEAKSSSGDSHQAPTEDKMETDKKDAEAESDVVFSPTSGTFHVSPKKASRPHVDTAAASSASNAPVKSPLTPTMPSIAEAEVLQEEEAEPTIKPVKPSIVTSEPALNPNVEPEVEAELMDKENTPLADEALVDEEQTGSWLPQTPQVPHHGHGPHTPAHREVRTVTTTTTVPIHFSPFPSSSSSIPPTPQTIAVEPSRGRTEERQQQQQPPAGTDEQVLDLSKMTIDREAALEMIRARRGRARSMACGSPRKQQVVEGLTPGRRDISAPQMKTW</sequence>
<name>A0A6A6PDW7_9PEZI</name>
<feature type="region of interest" description="Disordered" evidence="2">
    <location>
        <begin position="624"/>
        <end position="655"/>
    </location>
</feature>
<gene>
    <name evidence="3" type="ORF">BDY21DRAFT_368105</name>
</gene>
<feature type="coiled-coil region" evidence="1">
    <location>
        <begin position="163"/>
        <end position="239"/>
    </location>
</feature>
<dbReference type="EMBL" id="MU001670">
    <property type="protein sequence ID" value="KAF2461957.1"/>
    <property type="molecule type" value="Genomic_DNA"/>
</dbReference>
<evidence type="ECO:0000256" key="1">
    <source>
        <dbReference type="SAM" id="Coils"/>
    </source>
</evidence>
<proteinExistence type="predicted"/>
<feature type="compositionally biased region" description="Low complexity" evidence="2">
    <location>
        <begin position="557"/>
        <end position="566"/>
    </location>
</feature>
<keyword evidence="4" id="KW-1185">Reference proteome</keyword>
<protein>
    <submittedName>
        <fullName evidence="3">Uncharacterized protein</fullName>
    </submittedName>
</protein>
<feature type="compositionally biased region" description="Basic and acidic residues" evidence="2">
    <location>
        <begin position="395"/>
        <end position="408"/>
    </location>
</feature>
<feature type="region of interest" description="Disordered" evidence="2">
    <location>
        <begin position="1"/>
        <end position="22"/>
    </location>
</feature>
<feature type="compositionally biased region" description="Polar residues" evidence="2">
    <location>
        <begin position="379"/>
        <end position="394"/>
    </location>
</feature>
<feature type="compositionally biased region" description="Basic and acidic residues" evidence="2">
    <location>
        <begin position="87"/>
        <end position="114"/>
    </location>
</feature>